<feature type="chain" id="PRO_5035225920" description="Cytochrome c oxidase subunit 2" evidence="17">
    <location>
        <begin position="23"/>
        <end position="309"/>
    </location>
</feature>
<evidence type="ECO:0000313" key="20">
    <source>
        <dbReference type="EMBL" id="GGE34616.1"/>
    </source>
</evidence>
<dbReference type="PRINTS" id="PR01166">
    <property type="entry name" value="CYCOXIDASEII"/>
</dbReference>
<dbReference type="Gene3D" id="1.10.287.90">
    <property type="match status" value="1"/>
</dbReference>
<dbReference type="Proteomes" id="UP000602745">
    <property type="component" value="Unassembled WGS sequence"/>
</dbReference>
<keyword evidence="4 14" id="KW-0679">Respiratory chain</keyword>
<evidence type="ECO:0000259" key="18">
    <source>
        <dbReference type="PROSITE" id="PS50857"/>
    </source>
</evidence>
<dbReference type="Pfam" id="PF00116">
    <property type="entry name" value="COX2"/>
    <property type="match status" value="1"/>
</dbReference>
<dbReference type="PROSITE" id="PS50857">
    <property type="entry name" value="COX2_CUA"/>
    <property type="match status" value="1"/>
</dbReference>
<reference evidence="20" key="2">
    <citation type="submission" date="2020-09" db="EMBL/GenBank/DDBJ databases">
        <authorList>
            <person name="Sun Q."/>
            <person name="Sedlacek I."/>
        </authorList>
    </citation>
    <scope>NUCLEOTIDE SEQUENCE</scope>
    <source>
        <strain evidence="20">CCM 7684</strain>
    </source>
</reference>
<evidence type="ECO:0000256" key="16">
    <source>
        <dbReference type="SAM" id="Phobius"/>
    </source>
</evidence>
<evidence type="ECO:0000256" key="3">
    <source>
        <dbReference type="ARBA" id="ARBA00022448"/>
    </source>
</evidence>
<evidence type="ECO:0000256" key="6">
    <source>
        <dbReference type="ARBA" id="ARBA00022723"/>
    </source>
</evidence>
<keyword evidence="7" id="KW-1278">Translocase</keyword>
<evidence type="ECO:0000259" key="19">
    <source>
        <dbReference type="PROSITE" id="PS50999"/>
    </source>
</evidence>
<dbReference type="PANTHER" id="PTHR22888">
    <property type="entry name" value="CYTOCHROME C OXIDASE, SUBUNIT II"/>
    <property type="match status" value="1"/>
</dbReference>
<evidence type="ECO:0000313" key="21">
    <source>
        <dbReference type="Proteomes" id="UP000602745"/>
    </source>
</evidence>
<feature type="transmembrane region" description="Helical" evidence="16">
    <location>
        <begin position="93"/>
        <end position="115"/>
    </location>
</feature>
<dbReference type="InterPro" id="IPR045187">
    <property type="entry name" value="CcO_II"/>
</dbReference>
<comment type="function">
    <text evidence="12 15">Subunits I and II form the functional core of the enzyme complex. Electrons originating in cytochrome c are transferred via heme a and Cu(A) to the binuclear center formed by heme a3 and Cu(B).</text>
</comment>
<reference evidence="20" key="1">
    <citation type="journal article" date="2014" name="Int. J. Syst. Evol. Microbiol.">
        <title>Complete genome sequence of Corynebacterium casei LMG S-19264T (=DSM 44701T), isolated from a smear-ripened cheese.</title>
        <authorList>
            <consortium name="US DOE Joint Genome Institute (JGI-PGF)"/>
            <person name="Walter F."/>
            <person name="Albersmeier A."/>
            <person name="Kalinowski J."/>
            <person name="Ruckert C."/>
        </authorList>
    </citation>
    <scope>NUCLEOTIDE SEQUENCE</scope>
    <source>
        <strain evidence="20">CCM 7684</strain>
    </source>
</reference>
<evidence type="ECO:0000256" key="13">
    <source>
        <dbReference type="ARBA" id="ARBA00047816"/>
    </source>
</evidence>
<keyword evidence="21" id="KW-1185">Reference proteome</keyword>
<dbReference type="EMBL" id="BMCP01000001">
    <property type="protein sequence ID" value="GGE34616.1"/>
    <property type="molecule type" value="Genomic_DNA"/>
</dbReference>
<comment type="subcellular location">
    <subcellularLocation>
        <location evidence="14">Cell membrane</location>
        <topology evidence="14">Multi-pass membrane protein</topology>
    </subcellularLocation>
    <subcellularLocation>
        <location evidence="1">Membrane</location>
        <topology evidence="1">Multi-pass membrane protein</topology>
    </subcellularLocation>
</comment>
<keyword evidence="8 14" id="KW-0249">Electron transport</keyword>
<dbReference type="SUPFAM" id="SSF49503">
    <property type="entry name" value="Cupredoxins"/>
    <property type="match status" value="1"/>
</dbReference>
<feature type="signal peptide" evidence="17">
    <location>
        <begin position="1"/>
        <end position="22"/>
    </location>
</feature>
<dbReference type="GO" id="GO:0005886">
    <property type="term" value="C:plasma membrane"/>
    <property type="evidence" value="ECO:0007669"/>
    <property type="project" value="UniProtKB-SubCell"/>
</dbReference>
<dbReference type="PROSITE" id="PS00078">
    <property type="entry name" value="COX2"/>
    <property type="match status" value="1"/>
</dbReference>
<dbReference type="PANTHER" id="PTHR22888:SF9">
    <property type="entry name" value="CYTOCHROME C OXIDASE SUBUNIT 2"/>
    <property type="match status" value="1"/>
</dbReference>
<accession>A0A8J2YBV4</accession>
<evidence type="ECO:0000256" key="10">
    <source>
        <dbReference type="ARBA" id="ARBA00023008"/>
    </source>
</evidence>
<proteinExistence type="inferred from homology"/>
<dbReference type="CDD" id="cd13912">
    <property type="entry name" value="CcO_II_C"/>
    <property type="match status" value="1"/>
</dbReference>
<evidence type="ECO:0000256" key="12">
    <source>
        <dbReference type="ARBA" id="ARBA00024688"/>
    </source>
</evidence>
<comment type="catalytic activity">
    <reaction evidence="13 15">
        <text>4 Fe(II)-[cytochrome c] + O2 + 8 H(+)(in) = 4 Fe(III)-[cytochrome c] + 2 H2O + 4 H(+)(out)</text>
        <dbReference type="Rhea" id="RHEA:11436"/>
        <dbReference type="Rhea" id="RHEA-COMP:10350"/>
        <dbReference type="Rhea" id="RHEA-COMP:14399"/>
        <dbReference type="ChEBI" id="CHEBI:15377"/>
        <dbReference type="ChEBI" id="CHEBI:15378"/>
        <dbReference type="ChEBI" id="CHEBI:15379"/>
        <dbReference type="ChEBI" id="CHEBI:29033"/>
        <dbReference type="ChEBI" id="CHEBI:29034"/>
        <dbReference type="EC" id="7.1.1.9"/>
    </reaction>
</comment>
<evidence type="ECO:0000256" key="2">
    <source>
        <dbReference type="ARBA" id="ARBA00007866"/>
    </source>
</evidence>
<dbReference type="PROSITE" id="PS50999">
    <property type="entry name" value="COX2_TM"/>
    <property type="match status" value="1"/>
</dbReference>
<evidence type="ECO:0000256" key="14">
    <source>
        <dbReference type="RuleBase" id="RU000456"/>
    </source>
</evidence>
<dbReference type="EC" id="7.1.1.9" evidence="15"/>
<name>A0A8J2YBV4_9RHOB</name>
<keyword evidence="5 14" id="KW-0812">Transmembrane</keyword>
<dbReference type="GO" id="GO:0005507">
    <property type="term" value="F:copper ion binding"/>
    <property type="evidence" value="ECO:0007669"/>
    <property type="project" value="InterPro"/>
</dbReference>
<dbReference type="GO" id="GO:0004129">
    <property type="term" value="F:cytochrome-c oxidase activity"/>
    <property type="evidence" value="ECO:0007669"/>
    <property type="project" value="UniProtKB-EC"/>
</dbReference>
<comment type="cofactor">
    <cofactor evidence="15">
        <name>Cu cation</name>
        <dbReference type="ChEBI" id="CHEBI:23378"/>
    </cofactor>
    <text evidence="15">Binds a copper A center.</text>
</comment>
<evidence type="ECO:0000256" key="7">
    <source>
        <dbReference type="ARBA" id="ARBA00022967"/>
    </source>
</evidence>
<evidence type="ECO:0000256" key="11">
    <source>
        <dbReference type="ARBA" id="ARBA00023136"/>
    </source>
</evidence>
<keyword evidence="3 14" id="KW-0813">Transport</keyword>
<dbReference type="InterPro" id="IPR008972">
    <property type="entry name" value="Cupredoxin"/>
</dbReference>
<dbReference type="SUPFAM" id="SSF81464">
    <property type="entry name" value="Cytochrome c oxidase subunit II-like, transmembrane region"/>
    <property type="match status" value="1"/>
</dbReference>
<evidence type="ECO:0000256" key="5">
    <source>
        <dbReference type="ARBA" id="ARBA00022692"/>
    </source>
</evidence>
<keyword evidence="6 15" id="KW-0479">Metal-binding</keyword>
<dbReference type="NCBIfam" id="TIGR02866">
    <property type="entry name" value="CoxB"/>
    <property type="match status" value="1"/>
</dbReference>
<gene>
    <name evidence="20" type="primary">ctaC</name>
    <name evidence="20" type="ORF">GCM10007276_10040</name>
</gene>
<dbReference type="RefSeq" id="WP_229729195.1">
    <property type="nucleotide sequence ID" value="NZ_BMCP01000001.1"/>
</dbReference>
<dbReference type="InterPro" id="IPR014222">
    <property type="entry name" value="Cyt_c_oxidase_su2"/>
</dbReference>
<dbReference type="AlphaFoldDB" id="A0A8J2YBV4"/>
<dbReference type="InterPro" id="IPR036257">
    <property type="entry name" value="Cyt_c_oxidase_su2_TM_sf"/>
</dbReference>
<organism evidence="20 21">
    <name type="scientific">Agaricicola taiwanensis</name>
    <dbReference type="NCBI Taxonomy" id="591372"/>
    <lineage>
        <taxon>Bacteria</taxon>
        <taxon>Pseudomonadati</taxon>
        <taxon>Pseudomonadota</taxon>
        <taxon>Alphaproteobacteria</taxon>
        <taxon>Rhodobacterales</taxon>
        <taxon>Paracoccaceae</taxon>
        <taxon>Agaricicola</taxon>
    </lineage>
</organism>
<keyword evidence="9 16" id="KW-1133">Transmembrane helix</keyword>
<evidence type="ECO:0000256" key="8">
    <source>
        <dbReference type="ARBA" id="ARBA00022982"/>
    </source>
</evidence>
<protein>
    <recommendedName>
        <fullName evidence="15">Cytochrome c oxidase subunit 2</fullName>
        <ecNumber evidence="15">7.1.1.9</ecNumber>
    </recommendedName>
</protein>
<feature type="domain" description="Cytochrome oxidase subunit II copper A binding" evidence="18">
    <location>
        <begin position="122"/>
        <end position="286"/>
    </location>
</feature>
<keyword evidence="17" id="KW-0732">Signal</keyword>
<evidence type="ECO:0000256" key="17">
    <source>
        <dbReference type="SAM" id="SignalP"/>
    </source>
</evidence>
<dbReference type="InterPro" id="IPR001505">
    <property type="entry name" value="Copper_CuA"/>
</dbReference>
<keyword evidence="11 16" id="KW-0472">Membrane</keyword>
<evidence type="ECO:0000256" key="1">
    <source>
        <dbReference type="ARBA" id="ARBA00004141"/>
    </source>
</evidence>
<dbReference type="Gene3D" id="2.60.40.420">
    <property type="entry name" value="Cupredoxins - blue copper proteins"/>
    <property type="match status" value="1"/>
</dbReference>
<feature type="transmembrane region" description="Helical" evidence="16">
    <location>
        <begin position="48"/>
        <end position="72"/>
    </location>
</feature>
<sequence length="309" mass="33509">MLIRFGLIVLGAVMALTAPASAGTGQPSDWQINLQGAVTAVAEEMHDFHWLLLVLITAVTLLVLGLLVIVSVRYNAKANPVPSRTTHNTVIEVIWTVLPVMILVVIAIPSFQLLYQQYDAPEADLTIKATGHQWYWSYEYQAGAQTAQQNEAGNVVQEEAANVAGQQAAQDGDTVEIAFDSTMVPDNALQPGQPRLLAVDNEVVVPVNKVVRLLVTAGDVIHSFAVPSFGIKADGVPGRLNETWFRAEREGVYYGQCSELCGKDHAFMPIAVRVVSDEAYAAWMAEAKQRFAATTTAPVRRVAAIETAR</sequence>
<dbReference type="Pfam" id="PF02790">
    <property type="entry name" value="COX2_TM"/>
    <property type="match status" value="1"/>
</dbReference>
<comment type="similarity">
    <text evidence="2 14">Belongs to the cytochrome c oxidase subunit 2 family.</text>
</comment>
<dbReference type="GO" id="GO:0016491">
    <property type="term" value="F:oxidoreductase activity"/>
    <property type="evidence" value="ECO:0007669"/>
    <property type="project" value="InterPro"/>
</dbReference>
<evidence type="ECO:0000256" key="4">
    <source>
        <dbReference type="ARBA" id="ARBA00022660"/>
    </source>
</evidence>
<keyword evidence="10 15" id="KW-0186">Copper</keyword>
<dbReference type="InterPro" id="IPR011759">
    <property type="entry name" value="Cyt_c_oxidase_su2_TM_dom"/>
</dbReference>
<dbReference type="GO" id="GO:0042773">
    <property type="term" value="P:ATP synthesis coupled electron transport"/>
    <property type="evidence" value="ECO:0007669"/>
    <property type="project" value="TreeGrafter"/>
</dbReference>
<feature type="domain" description="Cytochrome oxidase subunit II transmembrane region profile" evidence="19">
    <location>
        <begin position="26"/>
        <end position="121"/>
    </location>
</feature>
<evidence type="ECO:0000256" key="9">
    <source>
        <dbReference type="ARBA" id="ARBA00022989"/>
    </source>
</evidence>
<evidence type="ECO:0000256" key="15">
    <source>
        <dbReference type="RuleBase" id="RU004024"/>
    </source>
</evidence>
<dbReference type="InterPro" id="IPR034210">
    <property type="entry name" value="CcO_II_C"/>
</dbReference>
<dbReference type="InterPro" id="IPR002429">
    <property type="entry name" value="CcO_II-like_C"/>
</dbReference>
<comment type="caution">
    <text evidence="20">The sequence shown here is derived from an EMBL/GenBank/DDBJ whole genome shotgun (WGS) entry which is preliminary data.</text>
</comment>